<keyword evidence="6" id="KW-1185">Reference proteome</keyword>
<dbReference type="CTD" id="2615"/>
<dbReference type="InterPro" id="IPR001611">
    <property type="entry name" value="Leu-rich_rpt"/>
</dbReference>
<keyword evidence="4" id="KW-0732">Signal</keyword>
<dbReference type="SUPFAM" id="SSF52058">
    <property type="entry name" value="L domain-like"/>
    <property type="match status" value="2"/>
</dbReference>
<gene>
    <name evidence="5" type="primary">LRRC32</name>
</gene>
<dbReference type="InterPro" id="IPR003591">
    <property type="entry name" value="Leu-rich_rpt_typical-subtyp"/>
</dbReference>
<dbReference type="FunFam" id="3.80.10.10:FF:000226">
    <property type="entry name" value="leucine-rich repeat-containing protein 32 isoform X1"/>
    <property type="match status" value="1"/>
</dbReference>
<evidence type="ECO:0000256" key="4">
    <source>
        <dbReference type="SAM" id="SignalP"/>
    </source>
</evidence>
<dbReference type="PANTHER" id="PTHR45712">
    <property type="entry name" value="AGAP008170-PA"/>
    <property type="match status" value="1"/>
</dbReference>
<dbReference type="KEGG" id="vko:123033573"/>
<name>A0A8D2KTF7_VARKO</name>
<dbReference type="PROSITE" id="PS51450">
    <property type="entry name" value="LRR"/>
    <property type="match status" value="4"/>
</dbReference>
<dbReference type="PRINTS" id="PR00019">
    <property type="entry name" value="LEURICHRPT"/>
</dbReference>
<dbReference type="Pfam" id="PF00560">
    <property type="entry name" value="LRR_1"/>
    <property type="match status" value="2"/>
</dbReference>
<dbReference type="Pfam" id="PF13855">
    <property type="entry name" value="LRR_8"/>
    <property type="match status" value="4"/>
</dbReference>
<evidence type="ECO:0000256" key="3">
    <source>
        <dbReference type="SAM" id="Phobius"/>
    </source>
</evidence>
<evidence type="ECO:0000313" key="5">
    <source>
        <dbReference type="Ensembl" id="ENSVKKP00000006851.1"/>
    </source>
</evidence>
<keyword evidence="3" id="KW-0812">Transmembrane</keyword>
<dbReference type="OMA" id="CIRRQKF"/>
<evidence type="ECO:0000256" key="1">
    <source>
        <dbReference type="ARBA" id="ARBA00022614"/>
    </source>
</evidence>
<dbReference type="InterPro" id="IPR050333">
    <property type="entry name" value="SLRP"/>
</dbReference>
<dbReference type="Ensembl" id="ENSVKKT00000007030.1">
    <property type="protein sequence ID" value="ENSVKKP00000006851.1"/>
    <property type="gene ID" value="ENSVKKG00000004950.1"/>
</dbReference>
<feature type="signal peptide" evidence="4">
    <location>
        <begin position="1"/>
        <end position="18"/>
    </location>
</feature>
<feature type="chain" id="PRO_5034535043" description="Leucine-rich repeat-containing protein 32" evidence="4">
    <location>
        <begin position="19"/>
        <end position="672"/>
    </location>
</feature>
<evidence type="ECO:0000256" key="2">
    <source>
        <dbReference type="ARBA" id="ARBA00022737"/>
    </source>
</evidence>
<keyword evidence="1" id="KW-0433">Leucine-rich repeat</keyword>
<dbReference type="SMART" id="SM00369">
    <property type="entry name" value="LRR_TYP"/>
    <property type="match status" value="12"/>
</dbReference>
<keyword evidence="2" id="KW-0677">Repeat</keyword>
<dbReference type="PANTHER" id="PTHR45712:SF22">
    <property type="entry name" value="INSULIN-LIKE GROWTH FACTOR-BINDING PROTEIN COMPLEX ACID LABILE SUBUNIT"/>
    <property type="match status" value="1"/>
</dbReference>
<dbReference type="RefSeq" id="XP_044306174.1">
    <property type="nucleotide sequence ID" value="XM_044450239.1"/>
</dbReference>
<dbReference type="Gene3D" id="3.80.10.10">
    <property type="entry name" value="Ribonuclease Inhibitor"/>
    <property type="match status" value="4"/>
</dbReference>
<dbReference type="GeneID" id="123033573"/>
<keyword evidence="3" id="KW-1133">Transmembrane helix</keyword>
<dbReference type="Proteomes" id="UP000694545">
    <property type="component" value="Unplaced"/>
</dbReference>
<accession>A0A8D2KTF7</accession>
<dbReference type="AlphaFoldDB" id="A0A8D2KTF7"/>
<sequence length="672" mass="76676">MKFHLLLFLAVLNVGISTYRPMEVSPCEMRNMEAFCHSKDLQQIPQELHPHVDKIDLSDNKLENITETPLVFYTSLRRLDLSGNRISFIKPEIFAGMKHLQELDLAKNKLYRWAQEELWIGLLPQVRTLDLSRNQLYNSMAERFLHEAPALQYLSLAENSIIRISQRTFRGSPGLVEVNLHNNMIMEIEEGAFEPLLHLSKLNLSMNSLTCIAGFNLRQLQILDLSRNSIETFHSTDSKEEFNLIWLDLSENKMLQFPVLPQVNKLAYLNLTKNILQSVMVQLISDDLEHGWQDGPLHLLVQDQKRNASSPSLPGLLHLDLSYNEIKSIPREFFASMSALQFLNLSKNCLQTFAASSELVSLAILDISFNSLKDLEWDEGMLANLQELNLQDNSLQGLRSDIFASLPLLWLLNLRSNNVSLCSWYSGLARRRLAAEDNGCVSFANLPRLRYLDLSDNKLKNLPVKGFYGTQLLALDLSVNWGLHIEEKSLSGLETSLEHLDVHGNGMTALSVNFPLFSRLRYLNLSDNKLSWLPPWSENCCVLEVLDLRNNSFSSLKSSKIPTLEKRLRNLYLAGNPLSCCGNLWLSHMIHKAAVEIPNLDRVKCQHTRNFGYEEEQVSVSNMKPEDCEKEDHKEMSVLILLVVVLALSLLVIGVGVFCCYRRNVFGRHYKA</sequence>
<keyword evidence="3" id="KW-0472">Membrane</keyword>
<reference evidence="5" key="1">
    <citation type="submission" date="2025-08" db="UniProtKB">
        <authorList>
            <consortium name="Ensembl"/>
        </authorList>
    </citation>
    <scope>IDENTIFICATION</scope>
</reference>
<organism evidence="5 6">
    <name type="scientific">Varanus komodoensis</name>
    <name type="common">Komodo dragon</name>
    <dbReference type="NCBI Taxonomy" id="61221"/>
    <lineage>
        <taxon>Eukaryota</taxon>
        <taxon>Metazoa</taxon>
        <taxon>Chordata</taxon>
        <taxon>Craniata</taxon>
        <taxon>Vertebrata</taxon>
        <taxon>Euteleostomi</taxon>
        <taxon>Lepidosauria</taxon>
        <taxon>Squamata</taxon>
        <taxon>Bifurcata</taxon>
        <taxon>Unidentata</taxon>
        <taxon>Episquamata</taxon>
        <taxon>Toxicofera</taxon>
        <taxon>Anguimorpha</taxon>
        <taxon>Paleoanguimorpha</taxon>
        <taxon>Varanoidea</taxon>
        <taxon>Varanidae</taxon>
        <taxon>Varanus</taxon>
    </lineage>
</organism>
<reference evidence="5" key="2">
    <citation type="submission" date="2025-09" db="UniProtKB">
        <authorList>
            <consortium name="Ensembl"/>
        </authorList>
    </citation>
    <scope>IDENTIFICATION</scope>
</reference>
<proteinExistence type="predicted"/>
<protein>
    <recommendedName>
        <fullName evidence="7">Leucine-rich repeat-containing protein 32</fullName>
    </recommendedName>
</protein>
<dbReference type="InterPro" id="IPR032675">
    <property type="entry name" value="LRR_dom_sf"/>
</dbReference>
<dbReference type="OrthoDB" id="8195690at2759"/>
<feature type="transmembrane region" description="Helical" evidence="3">
    <location>
        <begin position="638"/>
        <end position="661"/>
    </location>
</feature>
<evidence type="ECO:0000313" key="6">
    <source>
        <dbReference type="Proteomes" id="UP000694545"/>
    </source>
</evidence>
<evidence type="ECO:0008006" key="7">
    <source>
        <dbReference type="Google" id="ProtNLM"/>
    </source>
</evidence>